<dbReference type="InterPro" id="IPR000241">
    <property type="entry name" value="RlmKL-like_Mtase"/>
</dbReference>
<dbReference type="InterPro" id="IPR029063">
    <property type="entry name" value="SAM-dependent_MTases_sf"/>
</dbReference>
<evidence type="ECO:0000259" key="1">
    <source>
        <dbReference type="Pfam" id="PF01170"/>
    </source>
</evidence>
<gene>
    <name evidence="2" type="ORF">GPL20_04350</name>
</gene>
<dbReference type="AlphaFoldDB" id="A0A844TA38"/>
<dbReference type="SUPFAM" id="SSF53335">
    <property type="entry name" value="S-adenosyl-L-methionine-dependent methyltransferases"/>
    <property type="match status" value="1"/>
</dbReference>
<keyword evidence="3" id="KW-1185">Reference proteome</keyword>
<protein>
    <recommendedName>
        <fullName evidence="1">Ribosomal RNA large subunit methyltransferase K/L-like methyltransferase domain-containing protein</fullName>
    </recommendedName>
</protein>
<feature type="domain" description="Ribosomal RNA large subunit methyltransferase K/L-like methyltransferase" evidence="1">
    <location>
        <begin position="53"/>
        <end position="95"/>
    </location>
</feature>
<organism evidence="2 3">
    <name type="scientific">Bradyrhizobium cajani</name>
    <dbReference type="NCBI Taxonomy" id="1928661"/>
    <lineage>
        <taxon>Bacteria</taxon>
        <taxon>Pseudomonadati</taxon>
        <taxon>Pseudomonadota</taxon>
        <taxon>Alphaproteobacteria</taxon>
        <taxon>Hyphomicrobiales</taxon>
        <taxon>Nitrobacteraceae</taxon>
        <taxon>Bradyrhizobium</taxon>
    </lineage>
</organism>
<dbReference type="Proteomes" id="UP000449969">
    <property type="component" value="Unassembled WGS sequence"/>
</dbReference>
<evidence type="ECO:0000313" key="3">
    <source>
        <dbReference type="Proteomes" id="UP000449969"/>
    </source>
</evidence>
<dbReference type="Gene3D" id="3.40.50.150">
    <property type="entry name" value="Vaccinia Virus protein VP39"/>
    <property type="match status" value="2"/>
</dbReference>
<comment type="caution">
    <text evidence="2">The sequence shown here is derived from an EMBL/GenBank/DDBJ whole genome shotgun (WGS) entry which is preliminary data.</text>
</comment>
<proteinExistence type="predicted"/>
<dbReference type="EMBL" id="WQNE01000002">
    <property type="protein sequence ID" value="MVT72342.1"/>
    <property type="molecule type" value="Genomic_DNA"/>
</dbReference>
<evidence type="ECO:0000313" key="2">
    <source>
        <dbReference type="EMBL" id="MVT72342.1"/>
    </source>
</evidence>
<name>A0A844TA38_9BRAD</name>
<sequence>MLQRSLDPLSRPFDDELDALLSRFRRGRALEVDFRELVGNSSATDRFTHRMHPYPAKLLLNIPLFFLNCSQLAKPGAVVYDPFCGSGTVLVEGLVRGAIVQGADSNPLARLVSRAKTTPIPEDVVDAGLEVIWSSLPRRGSKPPSGSIDLEKWFSPKVLSQLSRLRQALESIPEGPAECFFKTCFSAVVSRVGLTDPTVPVPVRIDARRKSLTKNQRKLRKQWLTDRSTADVFGLFELCVEENFERLRLLSEQCSNPKVSVFDDARTAPGDGLVDLVISSPPYGSAQKYIRSSSLSLQWLGMAGSGLRELERQSIGREHFSLSERVEMDAPLLSSKALLNKIGKINPLRRHIAATFLIEMRDALSRTCDRLRPRGQLVLIVGNNTVCGYQFDTQNYLTEICEALGLELQLRLEDHIRSRGLITKRHSTAGLISKETILLFKKIR</sequence>
<accession>A0A844TA38</accession>
<dbReference type="Pfam" id="PF01170">
    <property type="entry name" value="UPF0020"/>
    <property type="match status" value="1"/>
</dbReference>
<reference evidence="2 3" key="1">
    <citation type="submission" date="2019-12" db="EMBL/GenBank/DDBJ databases">
        <title>Draft genome sequences Bradyrhizobium cajani AMBPC1010, Bradyrhizobium pachyrhizi AMBPC1040 and Bradyrhizobium yuanmingense ALSPC3051, three plant growth promoting strains isolated from nodules of Cajanus cajan L. in Dominican Republic.</title>
        <authorList>
            <person name="Flores-Felix J.D."/>
            <person name="Araujo J."/>
            <person name="Diaz-Alcantara C."/>
            <person name="Gonzalez-Andres F."/>
            <person name="Velazquez E."/>
        </authorList>
    </citation>
    <scope>NUCLEOTIDE SEQUENCE [LARGE SCALE GENOMIC DNA]</scope>
    <source>
        <strain evidence="2 3">1010</strain>
    </source>
</reference>